<evidence type="ECO:0000313" key="2">
    <source>
        <dbReference type="Proteomes" id="UP001149165"/>
    </source>
</evidence>
<evidence type="ECO:0000313" key="1">
    <source>
        <dbReference type="EMBL" id="KAJ5087746.1"/>
    </source>
</evidence>
<organism evidence="1 2">
    <name type="scientific">Penicillium angulare</name>
    <dbReference type="NCBI Taxonomy" id="116970"/>
    <lineage>
        <taxon>Eukaryota</taxon>
        <taxon>Fungi</taxon>
        <taxon>Dikarya</taxon>
        <taxon>Ascomycota</taxon>
        <taxon>Pezizomycotina</taxon>
        <taxon>Eurotiomycetes</taxon>
        <taxon>Eurotiomycetidae</taxon>
        <taxon>Eurotiales</taxon>
        <taxon>Aspergillaceae</taxon>
        <taxon>Penicillium</taxon>
    </lineage>
</organism>
<dbReference type="OrthoDB" id="5125733at2759"/>
<dbReference type="PANTHER" id="PTHR33112:SF16">
    <property type="entry name" value="HETEROKARYON INCOMPATIBILITY DOMAIN-CONTAINING PROTEIN"/>
    <property type="match status" value="1"/>
</dbReference>
<dbReference type="PANTHER" id="PTHR33112">
    <property type="entry name" value="DOMAIN PROTEIN, PUTATIVE-RELATED"/>
    <property type="match status" value="1"/>
</dbReference>
<dbReference type="AlphaFoldDB" id="A0A9W9ETV1"/>
<comment type="caution">
    <text evidence="1">The sequence shown here is derived from an EMBL/GenBank/DDBJ whole genome shotgun (WGS) entry which is preliminary data.</text>
</comment>
<accession>A0A9W9ETV1</accession>
<sequence>MEDTGHWQGGWLKHIQDYSSRKLTVPDDKLTALSGVAQMIAINTKDTYYAGLWKSHLPEDLAWRVYPRDESRALVEEGFAHETFGDVYPVIVPSHYRAPSWSWASLDARILFVHLDYGNLVADILRCHVDECSPFGKVSGGWIKIWGPVFEISACPAGTKTDPKDPLGFGLLVQFQLDAGITQDEKLHDGISYGEAFFDVAPSFPTYALFLDPSNALLLQRSEQNYKRVGLAKFLRTAKQRLLEPLIDPLDIAFRREHIPYGPISCTDACMTVTII</sequence>
<reference evidence="1" key="1">
    <citation type="submission" date="2022-11" db="EMBL/GenBank/DDBJ databases">
        <authorList>
            <person name="Petersen C."/>
        </authorList>
    </citation>
    <scope>NUCLEOTIDE SEQUENCE</scope>
    <source>
        <strain evidence="1">IBT 30069</strain>
    </source>
</reference>
<dbReference type="Proteomes" id="UP001149165">
    <property type="component" value="Unassembled WGS sequence"/>
</dbReference>
<dbReference type="EMBL" id="JAPQKH010000007">
    <property type="protein sequence ID" value="KAJ5087746.1"/>
    <property type="molecule type" value="Genomic_DNA"/>
</dbReference>
<reference evidence="1" key="2">
    <citation type="journal article" date="2023" name="IMA Fungus">
        <title>Comparative genomic study of the Penicillium genus elucidates a diverse pangenome and 15 lateral gene transfer events.</title>
        <authorList>
            <person name="Petersen C."/>
            <person name="Sorensen T."/>
            <person name="Nielsen M.R."/>
            <person name="Sondergaard T.E."/>
            <person name="Sorensen J.L."/>
            <person name="Fitzpatrick D.A."/>
            <person name="Frisvad J.C."/>
            <person name="Nielsen K.L."/>
        </authorList>
    </citation>
    <scope>NUCLEOTIDE SEQUENCE</scope>
    <source>
        <strain evidence="1">IBT 30069</strain>
    </source>
</reference>
<protein>
    <submittedName>
        <fullName evidence="1">HET-domain-containing protein</fullName>
    </submittedName>
</protein>
<name>A0A9W9ETV1_9EURO</name>
<proteinExistence type="predicted"/>
<keyword evidence="2" id="KW-1185">Reference proteome</keyword>
<gene>
    <name evidence="1" type="ORF">N7456_011362</name>
</gene>